<feature type="domain" description="DUF4873" evidence="1">
    <location>
        <begin position="9"/>
        <end position="91"/>
    </location>
</feature>
<name>A0A7Z0IS27_9ACTN</name>
<accession>A0A7Z0IS27</accession>
<organism evidence="2 3">
    <name type="scientific">Nocardioides panzhihuensis</name>
    <dbReference type="NCBI Taxonomy" id="860243"/>
    <lineage>
        <taxon>Bacteria</taxon>
        <taxon>Bacillati</taxon>
        <taxon>Actinomycetota</taxon>
        <taxon>Actinomycetes</taxon>
        <taxon>Propionibacteriales</taxon>
        <taxon>Nocardioidaceae</taxon>
        <taxon>Nocardioides</taxon>
    </lineage>
</organism>
<dbReference type="RefSeq" id="WP_179657884.1">
    <property type="nucleotide sequence ID" value="NZ_JACBZR010000001.1"/>
</dbReference>
<sequence>MSTHEPQHLYDGNARLESEHGVWEVDVALRGAFQPIDGRFHWYGRVGTALEGVRNGQTVTVRTTHGEAEGRLSDIDPWGRFRLSGTGKPPF</sequence>
<dbReference type="EMBL" id="JACBZR010000001">
    <property type="protein sequence ID" value="NYI77388.1"/>
    <property type="molecule type" value="Genomic_DNA"/>
</dbReference>
<dbReference type="Proteomes" id="UP000564496">
    <property type="component" value="Unassembled WGS sequence"/>
</dbReference>
<proteinExistence type="predicted"/>
<comment type="caution">
    <text evidence="2">The sequence shown here is derived from an EMBL/GenBank/DDBJ whole genome shotgun (WGS) entry which is preliminary data.</text>
</comment>
<dbReference type="InterPro" id="IPR032371">
    <property type="entry name" value="DUF4873"/>
</dbReference>
<gene>
    <name evidence="2" type="ORF">BJ988_002036</name>
</gene>
<keyword evidence="3" id="KW-1185">Reference proteome</keyword>
<protein>
    <recommendedName>
        <fullName evidence="1">DUF4873 domain-containing protein</fullName>
    </recommendedName>
</protein>
<evidence type="ECO:0000313" key="3">
    <source>
        <dbReference type="Proteomes" id="UP000564496"/>
    </source>
</evidence>
<evidence type="ECO:0000313" key="2">
    <source>
        <dbReference type="EMBL" id="NYI77388.1"/>
    </source>
</evidence>
<dbReference type="Pfam" id="PF16170">
    <property type="entry name" value="DUF4873"/>
    <property type="match status" value="1"/>
</dbReference>
<dbReference type="AlphaFoldDB" id="A0A7Z0IS27"/>
<evidence type="ECO:0000259" key="1">
    <source>
        <dbReference type="Pfam" id="PF16170"/>
    </source>
</evidence>
<reference evidence="2 3" key="1">
    <citation type="submission" date="2020-07" db="EMBL/GenBank/DDBJ databases">
        <title>Sequencing the genomes of 1000 actinobacteria strains.</title>
        <authorList>
            <person name="Klenk H.-P."/>
        </authorList>
    </citation>
    <scope>NUCLEOTIDE SEQUENCE [LARGE SCALE GENOMIC DNA]</scope>
    <source>
        <strain evidence="2 3">DSM 26487</strain>
    </source>
</reference>